<dbReference type="EMBL" id="HM157268">
    <property type="protein sequence ID" value="AEE87259.1"/>
    <property type="molecule type" value="mRNA"/>
</dbReference>
<keyword evidence="8" id="KW-0560">Oxidoreductase</keyword>
<keyword evidence="8" id="KW-0503">Monooxygenase</keyword>
<evidence type="ECO:0000256" key="8">
    <source>
        <dbReference type="RuleBase" id="RU000461"/>
    </source>
</evidence>
<evidence type="ECO:0000256" key="4">
    <source>
        <dbReference type="ARBA" id="ARBA00022824"/>
    </source>
</evidence>
<keyword evidence="3 7" id="KW-0479">Metal-binding</keyword>
<comment type="cofactor">
    <cofactor evidence="7">
        <name>heme</name>
        <dbReference type="ChEBI" id="CHEBI:30413"/>
    </cofactor>
</comment>
<evidence type="ECO:0000313" key="9">
    <source>
        <dbReference type="EMBL" id="AEE87259.1"/>
    </source>
</evidence>
<reference evidence="9" key="1">
    <citation type="journal article" date="2011" name="Am. J. Physiol. Regul. Integr. Comp. Physiol.">
        <title>Elevated seawater PCO2 differentially affects branchial acid-base transporters over the course of development in the cephalopod Sepia officinalis.</title>
        <authorList>
            <person name="Hu M.Y."/>
            <person name="Tseng Y.C."/>
            <person name="Stumpp M."/>
            <person name="Gutowska M.A."/>
            <person name="Kiko R."/>
            <person name="Lucassen M."/>
            <person name="Melzner F."/>
        </authorList>
    </citation>
    <scope>NUCLEOTIDE SEQUENCE</scope>
</reference>
<evidence type="ECO:0000256" key="6">
    <source>
        <dbReference type="ARBA" id="ARBA00023136"/>
    </source>
</evidence>
<comment type="similarity">
    <text evidence="2 8">Belongs to the cytochrome P450 family.</text>
</comment>
<accession>F6JYC1</accession>
<dbReference type="GO" id="GO:0005506">
    <property type="term" value="F:iron ion binding"/>
    <property type="evidence" value="ECO:0007669"/>
    <property type="project" value="InterPro"/>
</dbReference>
<proteinExistence type="evidence at transcript level"/>
<evidence type="ECO:0000256" key="5">
    <source>
        <dbReference type="ARBA" id="ARBA00023004"/>
    </source>
</evidence>
<dbReference type="SUPFAM" id="SSF48264">
    <property type="entry name" value="Cytochrome P450"/>
    <property type="match status" value="1"/>
</dbReference>
<name>F6JYC1_SEPOF</name>
<dbReference type="GO" id="GO:0005789">
    <property type="term" value="C:endoplasmic reticulum membrane"/>
    <property type="evidence" value="ECO:0007669"/>
    <property type="project" value="UniProtKB-SubCell"/>
</dbReference>
<dbReference type="PRINTS" id="PR00465">
    <property type="entry name" value="EP450IV"/>
</dbReference>
<evidence type="ECO:0000256" key="7">
    <source>
        <dbReference type="PIRSR" id="PIRSR602403-1"/>
    </source>
</evidence>
<dbReference type="PRINTS" id="PR00385">
    <property type="entry name" value="P450"/>
</dbReference>
<evidence type="ECO:0000256" key="1">
    <source>
        <dbReference type="ARBA" id="ARBA00004586"/>
    </source>
</evidence>
<dbReference type="AlphaFoldDB" id="F6JYC1"/>
<dbReference type="InterPro" id="IPR017972">
    <property type="entry name" value="Cyt_P450_CS"/>
</dbReference>
<organism evidence="9">
    <name type="scientific">Sepia officinalis</name>
    <name type="common">Common cuttlefish</name>
    <dbReference type="NCBI Taxonomy" id="6610"/>
    <lineage>
        <taxon>Eukaryota</taxon>
        <taxon>Metazoa</taxon>
        <taxon>Spiralia</taxon>
        <taxon>Lophotrochozoa</taxon>
        <taxon>Mollusca</taxon>
        <taxon>Cephalopoda</taxon>
        <taxon>Coleoidea</taxon>
        <taxon>Decapodiformes</taxon>
        <taxon>Sepiida</taxon>
        <taxon>Sepiina</taxon>
        <taxon>Sepiidae</taxon>
        <taxon>Sepia</taxon>
    </lineage>
</organism>
<dbReference type="InterPro" id="IPR036396">
    <property type="entry name" value="Cyt_P450_sf"/>
</dbReference>
<evidence type="ECO:0000256" key="3">
    <source>
        <dbReference type="ARBA" id="ARBA00022723"/>
    </source>
</evidence>
<dbReference type="PROSITE" id="PS00086">
    <property type="entry name" value="CYTOCHROME_P450"/>
    <property type="match status" value="1"/>
</dbReference>
<dbReference type="GO" id="GO:0016705">
    <property type="term" value="F:oxidoreductase activity, acting on paired donors, with incorporation or reduction of molecular oxygen"/>
    <property type="evidence" value="ECO:0007669"/>
    <property type="project" value="InterPro"/>
</dbReference>
<dbReference type="Gene3D" id="1.10.630.10">
    <property type="entry name" value="Cytochrome P450"/>
    <property type="match status" value="1"/>
</dbReference>
<feature type="binding site" description="axial binding residue" evidence="7">
    <location>
        <position position="124"/>
    </location>
    <ligand>
        <name>heme</name>
        <dbReference type="ChEBI" id="CHEBI:30413"/>
    </ligand>
    <ligandPart>
        <name>Fe</name>
        <dbReference type="ChEBI" id="CHEBI:18248"/>
    </ligandPart>
</feature>
<dbReference type="PANTHER" id="PTHR24291">
    <property type="entry name" value="CYTOCHROME P450 FAMILY 4"/>
    <property type="match status" value="1"/>
</dbReference>
<dbReference type="InterPro" id="IPR050196">
    <property type="entry name" value="Cytochrome_P450_Monoox"/>
</dbReference>
<dbReference type="GO" id="GO:0004497">
    <property type="term" value="F:monooxygenase activity"/>
    <property type="evidence" value="ECO:0007669"/>
    <property type="project" value="UniProtKB-KW"/>
</dbReference>
<dbReference type="Pfam" id="PF00067">
    <property type="entry name" value="p450"/>
    <property type="match status" value="1"/>
</dbReference>
<keyword evidence="5 7" id="KW-0408">Iron</keyword>
<dbReference type="InterPro" id="IPR001128">
    <property type="entry name" value="Cyt_P450"/>
</dbReference>
<comment type="subcellular location">
    <subcellularLocation>
        <location evidence="1">Endoplasmic reticulum membrane</location>
    </subcellularLocation>
</comment>
<keyword evidence="7 8" id="KW-0349">Heme</keyword>
<dbReference type="InterPro" id="IPR002403">
    <property type="entry name" value="Cyt_P450_E_grp-IV"/>
</dbReference>
<dbReference type="GO" id="GO:0020037">
    <property type="term" value="F:heme binding"/>
    <property type="evidence" value="ECO:0007669"/>
    <property type="project" value="InterPro"/>
</dbReference>
<dbReference type="PANTHER" id="PTHR24291:SF189">
    <property type="entry name" value="CYTOCHROME P450 4C3-RELATED"/>
    <property type="match status" value="1"/>
</dbReference>
<sequence length="166" mass="19478">MIVSHPEVYRKVNQEIDDVFGDSNRLTTSEDLKKLDYLEMALKEAMRIHPAVPVIGRTTTEDIEIDDYKIPAKHWVNLFIGALHRDPQYFPDPLFYNPDRFLPENIKERHPYAFIPFSAGRRNCIGQKFAMTEEKTLLSWIFRKFQVETTQSETDIHPEMGLVLRP</sequence>
<feature type="non-terminal residue" evidence="9">
    <location>
        <position position="1"/>
    </location>
</feature>
<protein>
    <submittedName>
        <fullName evidence="9">Family 4 cytochrome p450</fullName>
    </submittedName>
</protein>
<feature type="non-terminal residue" evidence="9">
    <location>
        <position position="166"/>
    </location>
</feature>
<keyword evidence="6" id="KW-0472">Membrane</keyword>
<evidence type="ECO:0000256" key="2">
    <source>
        <dbReference type="ARBA" id="ARBA00010617"/>
    </source>
</evidence>
<keyword evidence="4" id="KW-0256">Endoplasmic reticulum</keyword>